<keyword evidence="16" id="KW-1185">Reference proteome</keyword>
<evidence type="ECO:0000256" key="2">
    <source>
        <dbReference type="ARBA" id="ARBA00010621"/>
    </source>
</evidence>
<dbReference type="Pfam" id="PF02673">
    <property type="entry name" value="BacA"/>
    <property type="match status" value="1"/>
</dbReference>
<feature type="transmembrane region" description="Helical" evidence="14">
    <location>
        <begin position="48"/>
        <end position="69"/>
    </location>
</feature>
<sequence length="271" mass="28466">MMGVVLYPVLLGLVQGFSEFLPISSSGHLALVQIFLGIKGPQMGFDLILHMATLLAVVAYFAVDMLRFLRDFLWGFFSEDARSSEGWRYGWAVIAGTVVTALVGLPLKPLVETASQNSLWVGAGLVVTGIVLTVSRFIPPGARKVGLMVGLVVGLAQGIAVMPGISRSGSTIVAALAVGLSPLEAFRFSFLLSVPAVIGATLVEVFDGGGYAAFLSSLPHGWPIGFVAAGAAGFLSLVALRRVSLFRAWWMFGAYCLLLGTAVVGFSLLGV</sequence>
<feature type="transmembrane region" description="Helical" evidence="14">
    <location>
        <begin position="185"/>
        <end position="206"/>
    </location>
</feature>
<evidence type="ECO:0000256" key="7">
    <source>
        <dbReference type="ARBA" id="ARBA00022801"/>
    </source>
</evidence>
<dbReference type="GO" id="GO:0050380">
    <property type="term" value="F:undecaprenyl-diphosphatase activity"/>
    <property type="evidence" value="ECO:0007669"/>
    <property type="project" value="UniProtKB-UniRule"/>
</dbReference>
<dbReference type="GO" id="GO:0009252">
    <property type="term" value="P:peptidoglycan biosynthetic process"/>
    <property type="evidence" value="ECO:0007669"/>
    <property type="project" value="UniProtKB-KW"/>
</dbReference>
<comment type="function">
    <text evidence="14">Catalyzes the dephosphorylation of undecaprenyl diphosphate (UPP). Confers resistance to bacitracin.</text>
</comment>
<comment type="subcellular location">
    <subcellularLocation>
        <location evidence="1 14">Cell membrane</location>
        <topology evidence="1 14">Multi-pass membrane protein</topology>
    </subcellularLocation>
</comment>
<evidence type="ECO:0000256" key="5">
    <source>
        <dbReference type="ARBA" id="ARBA00022475"/>
    </source>
</evidence>
<feature type="transmembrane region" description="Helical" evidence="14">
    <location>
        <begin position="246"/>
        <end position="269"/>
    </location>
</feature>
<evidence type="ECO:0000256" key="3">
    <source>
        <dbReference type="ARBA" id="ARBA00012374"/>
    </source>
</evidence>
<dbReference type="GO" id="GO:0046677">
    <property type="term" value="P:response to antibiotic"/>
    <property type="evidence" value="ECO:0007669"/>
    <property type="project" value="UniProtKB-UniRule"/>
</dbReference>
<evidence type="ECO:0000256" key="10">
    <source>
        <dbReference type="ARBA" id="ARBA00023251"/>
    </source>
</evidence>
<evidence type="ECO:0000256" key="1">
    <source>
        <dbReference type="ARBA" id="ARBA00004651"/>
    </source>
</evidence>
<dbReference type="Proteomes" id="UP000005730">
    <property type="component" value="Chromosome"/>
</dbReference>
<keyword evidence="9 14" id="KW-0472">Membrane</keyword>
<comment type="catalytic activity">
    <reaction evidence="13 14">
        <text>di-trans,octa-cis-undecaprenyl diphosphate + H2O = di-trans,octa-cis-undecaprenyl phosphate + phosphate + H(+)</text>
        <dbReference type="Rhea" id="RHEA:28094"/>
        <dbReference type="ChEBI" id="CHEBI:15377"/>
        <dbReference type="ChEBI" id="CHEBI:15378"/>
        <dbReference type="ChEBI" id="CHEBI:43474"/>
        <dbReference type="ChEBI" id="CHEBI:58405"/>
        <dbReference type="ChEBI" id="CHEBI:60392"/>
        <dbReference type="EC" id="3.6.1.27"/>
    </reaction>
</comment>
<dbReference type="GO" id="GO:0008360">
    <property type="term" value="P:regulation of cell shape"/>
    <property type="evidence" value="ECO:0007669"/>
    <property type="project" value="UniProtKB-KW"/>
</dbReference>
<keyword evidence="14" id="KW-0573">Peptidoglycan synthesis</keyword>
<name>H0UNN1_9BACT</name>
<dbReference type="HAMAP" id="MF_01006">
    <property type="entry name" value="Undec_diphosphatase"/>
    <property type="match status" value="1"/>
</dbReference>
<dbReference type="InterPro" id="IPR003824">
    <property type="entry name" value="UppP"/>
</dbReference>
<keyword evidence="14" id="KW-0961">Cell wall biogenesis/degradation</keyword>
<evidence type="ECO:0000256" key="6">
    <source>
        <dbReference type="ARBA" id="ARBA00022692"/>
    </source>
</evidence>
<proteinExistence type="inferred from homology"/>
<dbReference type="AlphaFoldDB" id="H0UNN1"/>
<keyword evidence="14" id="KW-0133">Cell shape</keyword>
<keyword evidence="10 14" id="KW-0046">Antibiotic resistance</keyword>
<evidence type="ECO:0000256" key="11">
    <source>
        <dbReference type="ARBA" id="ARBA00032707"/>
    </source>
</evidence>
<gene>
    <name evidence="14" type="primary">uppP</name>
    <name evidence="15" type="ORF">TheveDRAFT_1326</name>
</gene>
<organism evidence="15 16">
    <name type="scientific">Thermanaerovibrio velox DSM 12556</name>
    <dbReference type="NCBI Taxonomy" id="926567"/>
    <lineage>
        <taxon>Bacteria</taxon>
        <taxon>Thermotogati</taxon>
        <taxon>Synergistota</taxon>
        <taxon>Synergistia</taxon>
        <taxon>Synergistales</taxon>
        <taxon>Synergistaceae</taxon>
        <taxon>Thermanaerovibrio</taxon>
    </lineage>
</organism>
<keyword evidence="7 14" id="KW-0378">Hydrolase</keyword>
<evidence type="ECO:0000256" key="8">
    <source>
        <dbReference type="ARBA" id="ARBA00022989"/>
    </source>
</evidence>
<evidence type="ECO:0000256" key="4">
    <source>
        <dbReference type="ARBA" id="ARBA00021581"/>
    </source>
</evidence>
<keyword evidence="6 14" id="KW-0812">Transmembrane</keyword>
<evidence type="ECO:0000256" key="14">
    <source>
        <dbReference type="HAMAP-Rule" id="MF_01006"/>
    </source>
</evidence>
<feature type="transmembrane region" description="Helical" evidence="14">
    <location>
        <begin position="89"/>
        <end position="107"/>
    </location>
</feature>
<evidence type="ECO:0000256" key="9">
    <source>
        <dbReference type="ARBA" id="ARBA00023136"/>
    </source>
</evidence>
<feature type="transmembrane region" description="Helical" evidence="14">
    <location>
        <begin position="218"/>
        <end position="240"/>
    </location>
</feature>
<reference evidence="15 16" key="1">
    <citation type="submission" date="2011-10" db="EMBL/GenBank/DDBJ databases">
        <title>The Noncontiguous Finished genome of Thermanaerovibrio velox DSM 12556.</title>
        <authorList>
            <consortium name="US DOE Joint Genome Institute (JGI-PGF)"/>
            <person name="Lucas S."/>
            <person name="Copeland A."/>
            <person name="Lapidus A."/>
            <person name="Glavina del Rio T."/>
            <person name="Dalin E."/>
            <person name="Tice H."/>
            <person name="Bruce D."/>
            <person name="Goodwin L."/>
            <person name="Pitluck S."/>
            <person name="Peters L."/>
            <person name="Mikhailova N."/>
            <person name="Teshima H."/>
            <person name="Kyrpides N."/>
            <person name="Mavromatis K."/>
            <person name="Ivanova N."/>
            <person name="Markowitz V."/>
            <person name="Cheng J.-F."/>
            <person name="Hugenholtz P."/>
            <person name="Woyke T."/>
            <person name="Wu D."/>
            <person name="Spring S."/>
            <person name="Brambilla E.-M."/>
            <person name="Klenk H.-P."/>
            <person name="Eisen J.A."/>
        </authorList>
    </citation>
    <scope>NUCLEOTIDE SEQUENCE [LARGE SCALE GENOMIC DNA]</scope>
    <source>
        <strain evidence="15 16">DSM 12556</strain>
    </source>
</reference>
<evidence type="ECO:0000256" key="12">
    <source>
        <dbReference type="ARBA" id="ARBA00032932"/>
    </source>
</evidence>
<dbReference type="PANTHER" id="PTHR30622:SF2">
    <property type="entry name" value="UNDECAPRENYL-DIPHOSPHATASE"/>
    <property type="match status" value="1"/>
</dbReference>
<dbReference type="HOGENOM" id="CLU_060296_1_2_0"/>
<feature type="transmembrane region" description="Helical" evidence="14">
    <location>
        <begin position="119"/>
        <end position="138"/>
    </location>
</feature>
<evidence type="ECO:0000313" key="16">
    <source>
        <dbReference type="Proteomes" id="UP000005730"/>
    </source>
</evidence>
<accession>H0UNN1</accession>
<dbReference type="STRING" id="926567.TheveDRAFT_1326"/>
<dbReference type="EMBL" id="CM001377">
    <property type="protein sequence ID" value="EHM10446.1"/>
    <property type="molecule type" value="Genomic_DNA"/>
</dbReference>
<dbReference type="PANTHER" id="PTHR30622">
    <property type="entry name" value="UNDECAPRENYL-DIPHOSPHATASE"/>
    <property type="match status" value="1"/>
</dbReference>
<comment type="miscellaneous">
    <text evidence="14">Bacitracin is thought to be involved in the inhibition of peptidoglycan synthesis by sequestering undecaprenyl diphosphate, thereby reducing the pool of lipid carrier available.</text>
</comment>
<dbReference type="GO" id="GO:0005886">
    <property type="term" value="C:plasma membrane"/>
    <property type="evidence" value="ECO:0007669"/>
    <property type="project" value="UniProtKB-SubCell"/>
</dbReference>
<evidence type="ECO:0000313" key="15">
    <source>
        <dbReference type="EMBL" id="EHM10446.1"/>
    </source>
</evidence>
<dbReference type="EC" id="3.6.1.27" evidence="3 14"/>
<feature type="transmembrane region" description="Helical" evidence="14">
    <location>
        <begin position="145"/>
        <end position="165"/>
    </location>
</feature>
<protein>
    <recommendedName>
        <fullName evidence="4 14">Undecaprenyl-diphosphatase</fullName>
        <ecNumber evidence="3 14">3.6.1.27</ecNumber>
    </recommendedName>
    <alternativeName>
        <fullName evidence="12 14">Bacitracin resistance protein</fullName>
    </alternativeName>
    <alternativeName>
        <fullName evidence="11 14">Undecaprenyl pyrophosphate phosphatase</fullName>
    </alternativeName>
</protein>
<keyword evidence="8 14" id="KW-1133">Transmembrane helix</keyword>
<dbReference type="eggNOG" id="COG1968">
    <property type="taxonomic scope" value="Bacteria"/>
</dbReference>
<evidence type="ECO:0000256" key="13">
    <source>
        <dbReference type="ARBA" id="ARBA00047594"/>
    </source>
</evidence>
<comment type="similarity">
    <text evidence="2 14">Belongs to the UppP family.</text>
</comment>
<dbReference type="GO" id="GO:0071555">
    <property type="term" value="P:cell wall organization"/>
    <property type="evidence" value="ECO:0007669"/>
    <property type="project" value="UniProtKB-KW"/>
</dbReference>
<keyword evidence="5 14" id="KW-1003">Cell membrane</keyword>